<keyword evidence="1" id="KW-0472">Membrane</keyword>
<comment type="caution">
    <text evidence="4">The sequence shown here is derived from an EMBL/GenBank/DDBJ whole genome shotgun (WGS) entry which is preliminary data.</text>
</comment>
<evidence type="ECO:0000259" key="3">
    <source>
        <dbReference type="Pfam" id="PF22820"/>
    </source>
</evidence>
<feature type="domain" description="TcaA 4th" evidence="3">
    <location>
        <begin position="258"/>
        <end position="311"/>
    </location>
</feature>
<dbReference type="PANTHER" id="PTHR40038:SF1">
    <property type="entry name" value="MEMBRANE-ASSOCIATED PROTEIN TCAA"/>
    <property type="match status" value="1"/>
</dbReference>
<dbReference type="InterPro" id="IPR054529">
    <property type="entry name" value="TcaA_2nd"/>
</dbReference>
<evidence type="ECO:0000313" key="4">
    <source>
        <dbReference type="EMBL" id="MFD2706968.1"/>
    </source>
</evidence>
<protein>
    <recommendedName>
        <fullName evidence="6">PEGA domain-containing protein</fullName>
    </recommendedName>
</protein>
<dbReference type="InterPro" id="IPR054530">
    <property type="entry name" value="TcaA_4th"/>
</dbReference>
<dbReference type="Proteomes" id="UP001597520">
    <property type="component" value="Unassembled WGS sequence"/>
</dbReference>
<gene>
    <name evidence="4" type="ORF">ACFSUB_16025</name>
</gene>
<keyword evidence="1" id="KW-0812">Transmembrane</keyword>
<evidence type="ECO:0000256" key="1">
    <source>
        <dbReference type="SAM" id="Phobius"/>
    </source>
</evidence>
<organism evidence="4 5">
    <name type="scientific">Salibacterium lacus</name>
    <dbReference type="NCBI Taxonomy" id="1898109"/>
    <lineage>
        <taxon>Bacteria</taxon>
        <taxon>Bacillati</taxon>
        <taxon>Bacillota</taxon>
        <taxon>Bacilli</taxon>
        <taxon>Bacillales</taxon>
        <taxon>Bacillaceae</taxon>
    </lineage>
</organism>
<evidence type="ECO:0008006" key="6">
    <source>
        <dbReference type="Google" id="ProtNLM"/>
    </source>
</evidence>
<feature type="transmembrane region" description="Helical" evidence="1">
    <location>
        <begin position="21"/>
        <end position="47"/>
    </location>
</feature>
<evidence type="ECO:0000259" key="2">
    <source>
        <dbReference type="Pfam" id="PF22813"/>
    </source>
</evidence>
<keyword evidence="5" id="KW-1185">Reference proteome</keyword>
<dbReference type="Pfam" id="PF22820">
    <property type="entry name" value="TcaA_3rd_4th"/>
    <property type="match status" value="2"/>
</dbReference>
<dbReference type="PANTHER" id="PTHR40038">
    <property type="entry name" value="MEMBRANE-ASSOCIATED PROTEIN TCAA"/>
    <property type="match status" value="1"/>
</dbReference>
<dbReference type="Pfam" id="PF22813">
    <property type="entry name" value="TcaA_2nd"/>
    <property type="match status" value="1"/>
</dbReference>
<sequence>MSSEKKPAKSLKEKWGDIPKMYQIGIYSAAAVIIIVFAFFQIAGMLFSPERTVSAFEEALEGKDAERLSSMLTAEDERMEVKTEDIESILTFLNDNPSASKEIISSLEAESAALQEDNQTEETVSGEGWLESGDGSMFSLVEDKGTFFDQYKVQMPSYYIELSTNMPGAELLVDGESAGVVEESGETIEYGPVPPGEYEVSAVFEGDYANLETVEELSTTNREERTVKEHVNLEGGETTITYEDVWQKTESVSPVMKVNGEVVETNESMEKDIFPVSMDGSTTASMEVAFPWGTRESEPVAIDSRSTELTLDPVGEKTQQGLADQAYSVLSAFEGSAEAENIGSIEHVSEAAVSDMKEAFEDSTKVQQIQVNALAYEDTFNLIENNNGETALAARFEMDYDQTHLEDEKEYQDNLTDYYTLYYVYNKDTDSWEIDEFTKENSFFNQLDNPIEYKEGDEI</sequence>
<accession>A0ABW5T4N8</accession>
<name>A0ABW5T4N8_9BACI</name>
<proteinExistence type="predicted"/>
<feature type="domain" description="TcaA 4th" evidence="3">
    <location>
        <begin position="158"/>
        <end position="216"/>
    </location>
</feature>
<keyword evidence="1" id="KW-1133">Transmembrane helix</keyword>
<feature type="domain" description="TcaA second" evidence="2">
    <location>
        <begin position="49"/>
        <end position="154"/>
    </location>
</feature>
<dbReference type="RefSeq" id="WP_380714575.1">
    <property type="nucleotide sequence ID" value="NZ_JBHUML010000006.1"/>
</dbReference>
<reference evidence="5" key="1">
    <citation type="journal article" date="2019" name="Int. J. Syst. Evol. Microbiol.">
        <title>The Global Catalogue of Microorganisms (GCM) 10K type strain sequencing project: providing services to taxonomists for standard genome sequencing and annotation.</title>
        <authorList>
            <consortium name="The Broad Institute Genomics Platform"/>
            <consortium name="The Broad Institute Genome Sequencing Center for Infectious Disease"/>
            <person name="Wu L."/>
            <person name="Ma J."/>
        </authorList>
    </citation>
    <scope>NUCLEOTIDE SEQUENCE [LARGE SCALE GENOMIC DNA]</scope>
    <source>
        <strain evidence="5">KCTC 33792</strain>
    </source>
</reference>
<dbReference type="EMBL" id="JBHUML010000006">
    <property type="protein sequence ID" value="MFD2706968.1"/>
    <property type="molecule type" value="Genomic_DNA"/>
</dbReference>
<evidence type="ECO:0000313" key="5">
    <source>
        <dbReference type="Proteomes" id="UP001597520"/>
    </source>
</evidence>